<dbReference type="InterPro" id="IPR029191">
    <property type="entry name" value="Uds1"/>
</dbReference>
<feature type="compositionally biased region" description="Low complexity" evidence="2">
    <location>
        <begin position="69"/>
        <end position="87"/>
    </location>
</feature>
<gene>
    <name evidence="4" type="ORF">BDV98DRAFT_560547</name>
</gene>
<feature type="coiled-coil region" evidence="1">
    <location>
        <begin position="189"/>
        <end position="223"/>
    </location>
</feature>
<feature type="coiled-coil region" evidence="1">
    <location>
        <begin position="829"/>
        <end position="856"/>
    </location>
</feature>
<reference evidence="4 5" key="1">
    <citation type="journal article" date="2019" name="Nat. Ecol. Evol.">
        <title>Megaphylogeny resolves global patterns of mushroom evolution.</title>
        <authorList>
            <person name="Varga T."/>
            <person name="Krizsan K."/>
            <person name="Foldi C."/>
            <person name="Dima B."/>
            <person name="Sanchez-Garcia M."/>
            <person name="Sanchez-Ramirez S."/>
            <person name="Szollosi G.J."/>
            <person name="Szarkandi J.G."/>
            <person name="Papp V."/>
            <person name="Albert L."/>
            <person name="Andreopoulos W."/>
            <person name="Angelini C."/>
            <person name="Antonin V."/>
            <person name="Barry K.W."/>
            <person name="Bougher N.L."/>
            <person name="Buchanan P."/>
            <person name="Buyck B."/>
            <person name="Bense V."/>
            <person name="Catcheside P."/>
            <person name="Chovatia M."/>
            <person name="Cooper J."/>
            <person name="Damon W."/>
            <person name="Desjardin D."/>
            <person name="Finy P."/>
            <person name="Geml J."/>
            <person name="Haridas S."/>
            <person name="Hughes K."/>
            <person name="Justo A."/>
            <person name="Karasinski D."/>
            <person name="Kautmanova I."/>
            <person name="Kiss B."/>
            <person name="Kocsube S."/>
            <person name="Kotiranta H."/>
            <person name="LaButti K.M."/>
            <person name="Lechner B.E."/>
            <person name="Liimatainen K."/>
            <person name="Lipzen A."/>
            <person name="Lukacs Z."/>
            <person name="Mihaltcheva S."/>
            <person name="Morgado L.N."/>
            <person name="Niskanen T."/>
            <person name="Noordeloos M.E."/>
            <person name="Ohm R.A."/>
            <person name="Ortiz-Santana B."/>
            <person name="Ovrebo C."/>
            <person name="Racz N."/>
            <person name="Riley R."/>
            <person name="Savchenko A."/>
            <person name="Shiryaev A."/>
            <person name="Soop K."/>
            <person name="Spirin V."/>
            <person name="Szebenyi C."/>
            <person name="Tomsovsky M."/>
            <person name="Tulloss R.E."/>
            <person name="Uehling J."/>
            <person name="Grigoriev I.V."/>
            <person name="Vagvolgyi C."/>
            <person name="Papp T."/>
            <person name="Martin F.M."/>
            <person name="Miettinen O."/>
            <person name="Hibbett D.S."/>
            <person name="Nagy L.G."/>
        </authorList>
    </citation>
    <scope>NUCLEOTIDE SEQUENCE [LARGE SCALE GENOMIC DNA]</scope>
    <source>
        <strain evidence="4 5">CBS 309.79</strain>
    </source>
</reference>
<feature type="region of interest" description="Disordered" evidence="2">
    <location>
        <begin position="642"/>
        <end position="664"/>
    </location>
</feature>
<dbReference type="Pfam" id="PF15456">
    <property type="entry name" value="Uds1"/>
    <property type="match status" value="1"/>
</dbReference>
<dbReference type="EMBL" id="ML178816">
    <property type="protein sequence ID" value="TFL05733.1"/>
    <property type="molecule type" value="Genomic_DNA"/>
</dbReference>
<keyword evidence="5" id="KW-1185">Reference proteome</keyword>
<feature type="compositionally biased region" description="Low complexity" evidence="2">
    <location>
        <begin position="38"/>
        <end position="54"/>
    </location>
</feature>
<feature type="region of interest" description="Disordered" evidence="2">
    <location>
        <begin position="1"/>
        <end position="117"/>
    </location>
</feature>
<feature type="coiled-coil region" evidence="1">
    <location>
        <begin position="730"/>
        <end position="799"/>
    </location>
</feature>
<evidence type="ECO:0000256" key="1">
    <source>
        <dbReference type="SAM" id="Coils"/>
    </source>
</evidence>
<name>A0A5C3QUN1_9AGAR</name>
<proteinExistence type="predicted"/>
<evidence type="ECO:0000259" key="3">
    <source>
        <dbReference type="Pfam" id="PF15456"/>
    </source>
</evidence>
<feature type="domain" description="Up-regulated during septation protein 1" evidence="3">
    <location>
        <begin position="129"/>
        <end position="241"/>
    </location>
</feature>
<dbReference type="STRING" id="1884261.A0A5C3QUN1"/>
<evidence type="ECO:0000313" key="4">
    <source>
        <dbReference type="EMBL" id="TFL05733.1"/>
    </source>
</evidence>
<feature type="coiled-coil region" evidence="1">
    <location>
        <begin position="314"/>
        <end position="505"/>
    </location>
</feature>
<dbReference type="PANTHER" id="PTHR45615">
    <property type="entry name" value="MYOSIN HEAVY CHAIN, NON-MUSCLE"/>
    <property type="match status" value="1"/>
</dbReference>
<protein>
    <submittedName>
        <fullName evidence="4">Up-regulated during septation-domain-containing protein</fullName>
    </submittedName>
</protein>
<evidence type="ECO:0000313" key="5">
    <source>
        <dbReference type="Proteomes" id="UP000305067"/>
    </source>
</evidence>
<dbReference type="OrthoDB" id="5569911at2759"/>
<sequence>MNSVKRLLGAGGGGEPYSPPPESSGPVIISGAKSTWVPQISSPPGSSSPTQISGLVLNKQKQQPPIPPSLTSTSPVNGFHSTSSSSPRTPPPRSLPTNGTRSVPRKSVMQDLEPKRTSTVLNTRDELLISLLASEAVVESRDFEIFSAEEVEELKKEEQILVSRLGAQEKKLSMEMKIRDAAVTLSKVNASHRKMSKQTEEQLEAANKRVDAAQKEFWRLSERANDTQKKLLQHRAGVLSFSVRRIEKQSARPDSGHDSGYTTPNHSVGAFSPTSTTSSILSSSRFDGAHFFAGHAESIVPKRRKTPSMTAADIASLEDKLKAATDSLNAASKKQAEMSRELSLLQLEKEEVETVMGMDLQSAEETIDALEKELPRFEQLEDDLHGLQREKEEWLIEKRDLESRIQDSHAQGDAQAQNLLQQTRSDLHTQLQQRDEEIRELRSQMAAAESQWATERRELEDEKLDDMARLQEEMDLVRAEDGITARELRADLEKAEVQLKELLRSRGHIPSNSSIVGLVSDVAAQIQALESRSSAQSQAQEEWDVLRRKLEDDVRSGLDRRESLARELETARQDREDSRRALRQMEDSIKDDSSRVMSMTSVTSSSSRVLSPIDTSDATKIIAALQPLWSILPSAEARASRADKNRNFRAGSPTSPISPKAPASSLSELDVRSLKILYDDARSLVHGPNVAPFSLDKFISRVKALLADDKALVERLIRFAQAHDMLKKNAERAQKLAQESNVALETYQKQVRTLEERNLAVASQQAEFQNELQELEATVERVEAEKLELETLAAEQAETCAQLTDANNTLSARALALAEEAASAPEMVKRQFDAQLSETKAALKAAQEDIDAMRNAEQSQSMALLDELNSMQTENGNLKAQLRSLKK</sequence>
<accession>A0A5C3QUN1</accession>
<feature type="compositionally biased region" description="Basic and acidic residues" evidence="2">
    <location>
        <begin position="566"/>
        <end position="594"/>
    </location>
</feature>
<dbReference type="AlphaFoldDB" id="A0A5C3QUN1"/>
<evidence type="ECO:0000256" key="2">
    <source>
        <dbReference type="SAM" id="MobiDB-lite"/>
    </source>
</evidence>
<organism evidence="4 5">
    <name type="scientific">Pterulicium gracile</name>
    <dbReference type="NCBI Taxonomy" id="1884261"/>
    <lineage>
        <taxon>Eukaryota</taxon>
        <taxon>Fungi</taxon>
        <taxon>Dikarya</taxon>
        <taxon>Basidiomycota</taxon>
        <taxon>Agaricomycotina</taxon>
        <taxon>Agaricomycetes</taxon>
        <taxon>Agaricomycetidae</taxon>
        <taxon>Agaricales</taxon>
        <taxon>Pleurotineae</taxon>
        <taxon>Pterulaceae</taxon>
        <taxon>Pterulicium</taxon>
    </lineage>
</organism>
<dbReference type="Proteomes" id="UP000305067">
    <property type="component" value="Unassembled WGS sequence"/>
</dbReference>
<keyword evidence="1" id="KW-0175">Coiled coil</keyword>
<feature type="region of interest" description="Disordered" evidence="2">
    <location>
        <begin position="248"/>
        <end position="274"/>
    </location>
</feature>
<feature type="compositionally biased region" description="Basic and acidic residues" evidence="2">
    <location>
        <begin position="248"/>
        <end position="257"/>
    </location>
</feature>
<feature type="region of interest" description="Disordered" evidence="2">
    <location>
        <begin position="566"/>
        <end position="597"/>
    </location>
</feature>
<dbReference type="PANTHER" id="PTHR45615:SF80">
    <property type="entry name" value="GRIP DOMAIN-CONTAINING PROTEIN"/>
    <property type="match status" value="1"/>
</dbReference>